<reference evidence="6" key="1">
    <citation type="submission" date="2020-04" db="EMBL/GenBank/DDBJ databases">
        <authorList>
            <person name="Alioto T."/>
            <person name="Alioto T."/>
            <person name="Gomez Garrido J."/>
        </authorList>
    </citation>
    <scope>NUCLEOTIDE SEQUENCE</scope>
    <source>
        <strain evidence="6">A484AB</strain>
    </source>
</reference>
<dbReference type="InterPro" id="IPR048366">
    <property type="entry name" value="TNP-like_GBD"/>
</dbReference>
<evidence type="ECO:0000313" key="7">
    <source>
        <dbReference type="Proteomes" id="UP001152795"/>
    </source>
</evidence>
<dbReference type="Proteomes" id="UP001152795">
    <property type="component" value="Unassembled WGS sequence"/>
</dbReference>
<accession>A0A7D9M2J7</accession>
<name>A0A7D9M2J7_PARCT</name>
<protein>
    <submittedName>
        <fullName evidence="6">Transposable element P transposase</fullName>
    </submittedName>
</protein>
<evidence type="ECO:0000259" key="3">
    <source>
        <dbReference type="Pfam" id="PF21787"/>
    </source>
</evidence>
<dbReference type="OrthoDB" id="6778765at2759"/>
<dbReference type="PANTHER" id="PTHR47577">
    <property type="entry name" value="THAP DOMAIN-CONTAINING PROTEIN 6"/>
    <property type="match status" value="1"/>
</dbReference>
<feature type="domain" description="Transposable element P transposase-like RNase H" evidence="3">
    <location>
        <begin position="259"/>
        <end position="393"/>
    </location>
</feature>
<sequence length="848" mass="95147">MSTNTEESDISMSEGPIPRENPMSTNTEESDISMSEGPIPRENPMSTNTEESDISMSEGPIPRENPMSTNTEESDISMSEGPIPRENPMSTNTEESDISMSEGLVESRENLDSASNIASTSTRTEEQFSQKSIHCQTSSCLSNKTPRKRKLRRIINKKDQHIHRLKKRINPKKHNNKSTKEALKILEPILPSPILKFIESQIDLHSKKSSKGHRYSTDMKAFAITLYHLSEKAYKMVSKLFCLPSKSALLKWVSKLPNSPGLSKSALDVLATKVNTMNATGRLCLISFDEISLKSNIFYQSNTDELVGLEDFGDGIKTNCVASSAIVFMARGVVDNWKQPLAYYLDSLESCSSIKVREKLEELIDKVESIGLNVVGLVSDIGSNFQKLVKEMGITPEKPWFIHKGKKLYYIFDPPHIIKAVRNNLMKYDYHFENKVASWRDITAIYEIDSKNSIRCCPKLTNTHISPNGFQRMKVKLATEVMSHTVSAAMLMAVSGGLLPPSAAGTAELVANFDKIFDSLNSTSFKSHKPHNRPVTAESDHCQFMNEMRTFVKGITVINTTTGKDVTSQLKCLKALEMTLNATILLWNSLKSSIKFLCTRRLNQDPLENFFGCIRQQGGNCDTPTPVQFTRAFRKLFFDNFLSPSNGNCTADIDKMLAGHTALDLGNKTQLSGLQQSKPQGLNIGESDYQLESVEDLMSSNAITYVAGYLLKKCFQQHKCNVCWTALTNNELDSSDQLFCHFKAYNENKGPFGSLVVPTTSFVQYITNIEQEFIGEFSNSMTTSGVGKHIVDVLPEFTGSNCAEFPGNYLVRLFVRMRIYYVVKFKNRELAQKKGDKKNRKYFKIAHL</sequence>
<evidence type="ECO:0000259" key="2">
    <source>
        <dbReference type="Pfam" id="PF12017"/>
    </source>
</evidence>
<feature type="compositionally biased region" description="Polar residues" evidence="1">
    <location>
        <begin position="112"/>
        <end position="122"/>
    </location>
</feature>
<dbReference type="Pfam" id="PF21789">
    <property type="entry name" value="TNP-like_RNaseH_C"/>
    <property type="match status" value="1"/>
</dbReference>
<dbReference type="AlphaFoldDB" id="A0A7D9M2J7"/>
<dbReference type="Pfam" id="PF21788">
    <property type="entry name" value="TNP-like_GBD"/>
    <property type="match status" value="1"/>
</dbReference>
<dbReference type="Pfam" id="PF21787">
    <property type="entry name" value="TNP-like_RNaseH_N"/>
    <property type="match status" value="1"/>
</dbReference>
<dbReference type="Pfam" id="PF12017">
    <property type="entry name" value="Tnp_P_element"/>
    <property type="match status" value="1"/>
</dbReference>
<gene>
    <name evidence="6" type="ORF">PACLA_8A029718</name>
</gene>
<keyword evidence="7" id="KW-1185">Reference proteome</keyword>
<organism evidence="6 7">
    <name type="scientific">Paramuricea clavata</name>
    <name type="common">Red gorgonian</name>
    <name type="synonym">Violescent sea-whip</name>
    <dbReference type="NCBI Taxonomy" id="317549"/>
    <lineage>
        <taxon>Eukaryota</taxon>
        <taxon>Metazoa</taxon>
        <taxon>Cnidaria</taxon>
        <taxon>Anthozoa</taxon>
        <taxon>Octocorallia</taxon>
        <taxon>Malacalcyonacea</taxon>
        <taxon>Plexauridae</taxon>
        <taxon>Paramuricea</taxon>
    </lineage>
</organism>
<dbReference type="EMBL" id="CACRXK020030563">
    <property type="protein sequence ID" value="CAB4042655.1"/>
    <property type="molecule type" value="Genomic_DNA"/>
</dbReference>
<feature type="domain" description="Transposable element P transposase-like RNase H C-terminal" evidence="5">
    <location>
        <begin position="602"/>
        <end position="634"/>
    </location>
</feature>
<evidence type="ECO:0000313" key="6">
    <source>
        <dbReference type="EMBL" id="CAB4042655.1"/>
    </source>
</evidence>
<evidence type="ECO:0000259" key="4">
    <source>
        <dbReference type="Pfam" id="PF21788"/>
    </source>
</evidence>
<dbReference type="InterPro" id="IPR021896">
    <property type="entry name" value="THAP9-like_HTH"/>
</dbReference>
<feature type="domain" description="THAP9-like helix-turn-helix" evidence="2">
    <location>
        <begin position="182"/>
        <end position="252"/>
    </location>
</feature>
<dbReference type="InterPro" id="IPR048365">
    <property type="entry name" value="TNP-like_RNaseH_N"/>
</dbReference>
<dbReference type="PANTHER" id="PTHR47577:SF2">
    <property type="entry name" value="THAP DOMAIN CONTAINING 9"/>
    <property type="match status" value="1"/>
</dbReference>
<feature type="domain" description="Transposable element P transposase-like GTP-binding insertion" evidence="4">
    <location>
        <begin position="416"/>
        <end position="529"/>
    </location>
</feature>
<feature type="region of interest" description="Disordered" evidence="1">
    <location>
        <begin position="1"/>
        <end position="130"/>
    </location>
</feature>
<evidence type="ECO:0000256" key="1">
    <source>
        <dbReference type="SAM" id="MobiDB-lite"/>
    </source>
</evidence>
<proteinExistence type="predicted"/>
<evidence type="ECO:0000259" key="5">
    <source>
        <dbReference type="Pfam" id="PF21789"/>
    </source>
</evidence>
<dbReference type="InterPro" id="IPR048367">
    <property type="entry name" value="TNP-like_RNaseH_C"/>
</dbReference>
<comment type="caution">
    <text evidence="6">The sequence shown here is derived from an EMBL/GenBank/DDBJ whole genome shotgun (WGS) entry which is preliminary data.</text>
</comment>